<dbReference type="InterPro" id="IPR038766">
    <property type="entry name" value="Membrane_comp_ABC_pdt"/>
</dbReference>
<evidence type="ECO:0000256" key="3">
    <source>
        <dbReference type="ARBA" id="ARBA00022692"/>
    </source>
</evidence>
<evidence type="ECO:0000256" key="6">
    <source>
        <dbReference type="SAM" id="Phobius"/>
    </source>
</evidence>
<evidence type="ECO:0000256" key="5">
    <source>
        <dbReference type="ARBA" id="ARBA00023136"/>
    </source>
</evidence>
<feature type="transmembrane region" description="Helical" evidence="6">
    <location>
        <begin position="640"/>
        <end position="661"/>
    </location>
</feature>
<feature type="transmembrane region" description="Helical" evidence="6">
    <location>
        <begin position="682"/>
        <end position="708"/>
    </location>
</feature>
<accession>A0A7G9FKB8</accession>
<gene>
    <name evidence="8" type="ORF">H9Q76_09635</name>
</gene>
<dbReference type="Proteomes" id="UP000515819">
    <property type="component" value="Chromosome"/>
</dbReference>
<feature type="transmembrane region" description="Helical" evidence="6">
    <location>
        <begin position="728"/>
        <end position="750"/>
    </location>
</feature>
<feature type="transmembrane region" description="Helical" evidence="6">
    <location>
        <begin position="25"/>
        <end position="44"/>
    </location>
</feature>
<comment type="subcellular location">
    <subcellularLocation>
        <location evidence="1">Cell membrane</location>
        <topology evidence="1">Multi-pass membrane protein</topology>
    </subcellularLocation>
</comment>
<feature type="transmembrane region" description="Helical" evidence="6">
    <location>
        <begin position="367"/>
        <end position="392"/>
    </location>
</feature>
<evidence type="ECO:0000256" key="2">
    <source>
        <dbReference type="ARBA" id="ARBA00022475"/>
    </source>
</evidence>
<proteinExistence type="predicted"/>
<dbReference type="PANTHER" id="PTHR30287">
    <property type="entry name" value="MEMBRANE COMPONENT OF PREDICTED ABC SUPERFAMILY METABOLITE UPTAKE TRANSPORTER"/>
    <property type="match status" value="1"/>
</dbReference>
<dbReference type="PANTHER" id="PTHR30287:SF1">
    <property type="entry name" value="INNER MEMBRANE PROTEIN"/>
    <property type="match status" value="1"/>
</dbReference>
<keyword evidence="4 6" id="KW-1133">Transmembrane helix</keyword>
<keyword evidence="3 6" id="KW-0812">Transmembrane</keyword>
<evidence type="ECO:0000313" key="9">
    <source>
        <dbReference type="Proteomes" id="UP000515819"/>
    </source>
</evidence>
<dbReference type="InterPro" id="IPR003838">
    <property type="entry name" value="ABC3_permease_C"/>
</dbReference>
<organism evidence="8 9">
    <name type="scientific">Wujia chipingensis</name>
    <dbReference type="NCBI Taxonomy" id="2763670"/>
    <lineage>
        <taxon>Bacteria</taxon>
        <taxon>Bacillati</taxon>
        <taxon>Bacillota</taxon>
        <taxon>Clostridia</taxon>
        <taxon>Lachnospirales</taxon>
        <taxon>Lachnospiraceae</taxon>
        <taxon>Wujia</taxon>
    </lineage>
</organism>
<dbReference type="AlphaFoldDB" id="A0A7G9FKB8"/>
<evidence type="ECO:0000256" key="1">
    <source>
        <dbReference type="ARBA" id="ARBA00004651"/>
    </source>
</evidence>
<keyword evidence="9" id="KW-1185">Reference proteome</keyword>
<dbReference type="GO" id="GO:0005886">
    <property type="term" value="C:plasma membrane"/>
    <property type="evidence" value="ECO:0007669"/>
    <property type="project" value="UniProtKB-SubCell"/>
</dbReference>
<dbReference type="KEGG" id="wcp:H9Q76_09635"/>
<evidence type="ECO:0000313" key="8">
    <source>
        <dbReference type="EMBL" id="QNL98999.1"/>
    </source>
</evidence>
<reference evidence="8 9" key="1">
    <citation type="submission" date="2020-08" db="EMBL/GenBank/DDBJ databases">
        <authorList>
            <person name="Liu C."/>
            <person name="Sun Q."/>
        </authorList>
    </citation>
    <scope>NUCLEOTIDE SEQUENCE [LARGE SCALE GENOMIC DNA]</scope>
    <source>
        <strain evidence="8 9">NSJ-4</strain>
    </source>
</reference>
<dbReference type="Pfam" id="PF02687">
    <property type="entry name" value="FtsX"/>
    <property type="match status" value="2"/>
</dbReference>
<feature type="transmembrane region" description="Helical" evidence="6">
    <location>
        <begin position="440"/>
        <end position="464"/>
    </location>
</feature>
<feature type="transmembrane region" description="Helical" evidence="6">
    <location>
        <begin position="279"/>
        <end position="300"/>
    </location>
</feature>
<feature type="domain" description="ABC3 transporter permease C-terminal" evidence="7">
    <location>
        <begin position="643"/>
        <end position="759"/>
    </location>
</feature>
<keyword evidence="2" id="KW-1003">Cell membrane</keyword>
<keyword evidence="5 6" id="KW-0472">Membrane</keyword>
<dbReference type="EMBL" id="CP060632">
    <property type="protein sequence ID" value="QNL98999.1"/>
    <property type="molecule type" value="Genomic_DNA"/>
</dbReference>
<dbReference type="RefSeq" id="WP_021986278.1">
    <property type="nucleotide sequence ID" value="NZ_CP060632.1"/>
</dbReference>
<protein>
    <submittedName>
        <fullName evidence="8">ABC transporter permease</fullName>
    </submittedName>
</protein>
<evidence type="ECO:0000256" key="4">
    <source>
        <dbReference type="ARBA" id="ARBA00022989"/>
    </source>
</evidence>
<feature type="domain" description="ABC3 transporter permease C-terminal" evidence="7">
    <location>
        <begin position="278"/>
        <end position="390"/>
    </location>
</feature>
<feature type="transmembrane region" description="Helical" evidence="6">
    <location>
        <begin position="321"/>
        <end position="347"/>
    </location>
</feature>
<sequence length="768" mass="87316">MADKTIKNPLRKRILRDIRKEKGKYISIFLFLTFMISIVSGMLVTSLSMMHTYDDGIETYKLEDGHFSTNSEISVADLQKIADQTDSGTAKATIYKQYFYNFDYTFEGNSNYSIRLYENREALNTYSVFEGHAPEKDGELAIDRLFAENNNLKIGDTLTFDGKDLTICGTVAVPDYSCLFENNSDSMFSATTFTTGFVTADYFKEFSESKLTYSFAYHFSDRSLDDRASYDASTNLMNTLSKQLAPQGNYLTDFLMRQNNKAISFTREDMDGDTNSTIMMLYIMIALLAFIFALMTFSTIEAEAGAIGTLRASGYTKGEIIRHYMAAPTYVFLAAAVIGNIGGYTCFRKFMEDMYYHSYSLPVFKVVWNANAFLLTTVIPIAILLVINYLALRSMLGLSPLNFLRHDLSKRKKKHVTKLPNFKFLTRFRIRTILQNRSNYITMAIGILMANILFIFSASMLPILNDQTDNVLDHLIANYQYTLKAPVELDDSSAEKYCLTALADDDGKEVLVYGIADNSKYLTQVSMPTEKGDIIISKSFMKLNNYKVGDTIKIVEKYGDKEYSFRIAGSFNYPAAFSVFMSIDNYNDTFGKDADYFTGYFSDKALDDLDDSFIYSTMGPSDYSKLSDQMNDSMGRMMPLMKYLSLIIFVIVIYLLSKIVLEKNAESISLTKILGYNNREIGKIYIISTAIAVLVSVAISLPLSTVILKTMIVYLFRTFDIWLENVHIGTSIYVQVVIWDIVCYGLLSFLQYKKIRKIPMEEALKNRE</sequence>
<evidence type="ECO:0000259" key="7">
    <source>
        <dbReference type="Pfam" id="PF02687"/>
    </source>
</evidence>
<name>A0A7G9FKB8_9FIRM</name>